<feature type="binding site" evidence="5">
    <location>
        <position position="162"/>
    </location>
    <ligand>
        <name>S-adenosyl-L-methionine</name>
        <dbReference type="ChEBI" id="CHEBI:59789"/>
    </ligand>
</feature>
<dbReference type="PANTHER" id="PTHR18895:SF74">
    <property type="entry name" value="MTRF1L RELEASE FACTOR GLUTAMINE METHYLTRANSFERASE"/>
    <property type="match status" value="1"/>
</dbReference>
<dbReference type="InterPro" id="IPR050320">
    <property type="entry name" value="N5-glutamine_MTase"/>
</dbReference>
<proteinExistence type="inferred from homology"/>
<dbReference type="Pfam" id="PF17827">
    <property type="entry name" value="PrmC_N"/>
    <property type="match status" value="1"/>
</dbReference>
<dbReference type="RefSeq" id="WP_309852307.1">
    <property type="nucleotide sequence ID" value="NZ_BAAAIU010000004.1"/>
</dbReference>
<feature type="binding site" evidence="5">
    <location>
        <position position="204"/>
    </location>
    <ligand>
        <name>S-adenosyl-L-methionine</name>
        <dbReference type="ChEBI" id="CHEBI:59789"/>
    </ligand>
</feature>
<dbReference type="InterPro" id="IPR004556">
    <property type="entry name" value="HemK-like"/>
</dbReference>
<dbReference type="HAMAP" id="MF_02126">
    <property type="entry name" value="RF_methyltr_PrmC"/>
    <property type="match status" value="1"/>
</dbReference>
<dbReference type="InterPro" id="IPR029063">
    <property type="entry name" value="SAM-dependent_MTases_sf"/>
</dbReference>
<feature type="domain" description="Release factor glutamine methyltransferase N-terminal" evidence="7">
    <location>
        <begin position="22"/>
        <end position="94"/>
    </location>
</feature>
<dbReference type="EMBL" id="JAVDUI010000001">
    <property type="protein sequence ID" value="MDR6892765.1"/>
    <property type="molecule type" value="Genomic_DNA"/>
</dbReference>
<dbReference type="EC" id="2.1.1.297" evidence="5"/>
<dbReference type="Pfam" id="PF05175">
    <property type="entry name" value="MTS"/>
    <property type="match status" value="1"/>
</dbReference>
<feature type="binding site" evidence="5">
    <location>
        <begin position="139"/>
        <end position="143"/>
    </location>
    <ligand>
        <name>S-adenosyl-L-methionine</name>
        <dbReference type="ChEBI" id="CHEBI:59789"/>
    </ligand>
</feature>
<evidence type="ECO:0000256" key="2">
    <source>
        <dbReference type="ARBA" id="ARBA00022679"/>
    </source>
</evidence>
<dbReference type="Gene3D" id="3.40.50.150">
    <property type="entry name" value="Vaccinia Virus protein VP39"/>
    <property type="match status" value="1"/>
</dbReference>
<dbReference type="InterPro" id="IPR002052">
    <property type="entry name" value="DNA_methylase_N6_adenine_CS"/>
</dbReference>
<accession>A0AAE4C8U4</accession>
<dbReference type="InterPro" id="IPR019874">
    <property type="entry name" value="RF_methyltr_PrmC"/>
</dbReference>
<keyword evidence="9" id="KW-1185">Reference proteome</keyword>
<reference evidence="8" key="1">
    <citation type="submission" date="2023-07" db="EMBL/GenBank/DDBJ databases">
        <title>Sequencing the genomes of 1000 actinobacteria strains.</title>
        <authorList>
            <person name="Klenk H.-P."/>
        </authorList>
    </citation>
    <scope>NUCLEOTIDE SEQUENCE</scope>
    <source>
        <strain evidence="8">DSM 13988</strain>
    </source>
</reference>
<evidence type="ECO:0000256" key="3">
    <source>
        <dbReference type="ARBA" id="ARBA00022691"/>
    </source>
</evidence>
<dbReference type="CDD" id="cd02440">
    <property type="entry name" value="AdoMet_MTases"/>
    <property type="match status" value="1"/>
</dbReference>
<dbReference type="InterPro" id="IPR007848">
    <property type="entry name" value="Small_mtfrase_dom"/>
</dbReference>
<dbReference type="InterPro" id="IPR040758">
    <property type="entry name" value="PrmC_N"/>
</dbReference>
<gene>
    <name evidence="5" type="primary">prmC</name>
    <name evidence="8" type="ORF">J2S35_001705</name>
</gene>
<dbReference type="GO" id="GO:0102559">
    <property type="term" value="F:peptide chain release factor N(5)-glutamine methyltransferase activity"/>
    <property type="evidence" value="ECO:0007669"/>
    <property type="project" value="UniProtKB-EC"/>
</dbReference>
<name>A0AAE4C8U4_9MICC</name>
<dbReference type="SUPFAM" id="SSF53335">
    <property type="entry name" value="S-adenosyl-L-methionine-dependent methyltransferases"/>
    <property type="match status" value="1"/>
</dbReference>
<protein>
    <recommendedName>
        <fullName evidence="5">Release factor glutamine methyltransferase</fullName>
        <shortName evidence="5">RF MTase</shortName>
        <ecNumber evidence="5">2.1.1.297</ecNumber>
    </recommendedName>
    <alternativeName>
        <fullName evidence="5">N5-glutamine methyltransferase PrmC</fullName>
    </alternativeName>
    <alternativeName>
        <fullName evidence="5">Protein-(glutamine-N5) MTase PrmC</fullName>
    </alternativeName>
    <alternativeName>
        <fullName evidence="5">Protein-glutamine N-methyltransferase PrmC</fullName>
    </alternativeName>
</protein>
<evidence type="ECO:0000313" key="9">
    <source>
        <dbReference type="Proteomes" id="UP001247307"/>
    </source>
</evidence>
<comment type="caution">
    <text evidence="8">The sequence shown here is derived from an EMBL/GenBank/DDBJ whole genome shotgun (WGS) entry which is preliminary data.</text>
</comment>
<dbReference type="NCBIfam" id="TIGR00536">
    <property type="entry name" value="hemK_fam"/>
    <property type="match status" value="1"/>
</dbReference>
<feature type="binding site" evidence="5">
    <location>
        <begin position="204"/>
        <end position="207"/>
    </location>
    <ligand>
        <name>substrate</name>
    </ligand>
</feature>
<dbReference type="PANTHER" id="PTHR18895">
    <property type="entry name" value="HEMK METHYLTRANSFERASE"/>
    <property type="match status" value="1"/>
</dbReference>
<comment type="similarity">
    <text evidence="5">Belongs to the protein N5-glutamine methyltransferase family. PrmC subfamily.</text>
</comment>
<comment type="caution">
    <text evidence="5">Lacks conserved residue(s) required for the propagation of feature annotation.</text>
</comment>
<evidence type="ECO:0000259" key="7">
    <source>
        <dbReference type="Pfam" id="PF17827"/>
    </source>
</evidence>
<comment type="catalytic activity">
    <reaction evidence="4 5">
        <text>L-glutaminyl-[peptide chain release factor] + S-adenosyl-L-methionine = N(5)-methyl-L-glutaminyl-[peptide chain release factor] + S-adenosyl-L-homocysteine + H(+)</text>
        <dbReference type="Rhea" id="RHEA:42896"/>
        <dbReference type="Rhea" id="RHEA-COMP:10271"/>
        <dbReference type="Rhea" id="RHEA-COMP:10272"/>
        <dbReference type="ChEBI" id="CHEBI:15378"/>
        <dbReference type="ChEBI" id="CHEBI:30011"/>
        <dbReference type="ChEBI" id="CHEBI:57856"/>
        <dbReference type="ChEBI" id="CHEBI:59789"/>
        <dbReference type="ChEBI" id="CHEBI:61891"/>
        <dbReference type="EC" id="2.1.1.297"/>
    </reaction>
</comment>
<evidence type="ECO:0000256" key="1">
    <source>
        <dbReference type="ARBA" id="ARBA00022603"/>
    </source>
</evidence>
<feature type="domain" description="Methyltransferase small" evidence="6">
    <location>
        <begin position="122"/>
        <end position="209"/>
    </location>
</feature>
<comment type="function">
    <text evidence="5">Methylates the class 1 translation termination release factors RF1/PrfA and RF2/PrfB on the glutamine residue of the universally conserved GGQ motif.</text>
</comment>
<dbReference type="GO" id="GO:0032259">
    <property type="term" value="P:methylation"/>
    <property type="evidence" value="ECO:0007669"/>
    <property type="project" value="UniProtKB-KW"/>
</dbReference>
<evidence type="ECO:0000256" key="4">
    <source>
        <dbReference type="ARBA" id="ARBA00048391"/>
    </source>
</evidence>
<dbReference type="Proteomes" id="UP001247307">
    <property type="component" value="Unassembled WGS sequence"/>
</dbReference>
<dbReference type="PROSITE" id="PS00092">
    <property type="entry name" value="N6_MTASE"/>
    <property type="match status" value="1"/>
</dbReference>
<dbReference type="NCBIfam" id="TIGR03534">
    <property type="entry name" value="RF_mod_PrmC"/>
    <property type="match status" value="1"/>
</dbReference>
<sequence>MALASSAEAHLPGIGPGVSVREAHRAVERVLREAGVDSPGHDARALTAAAVSAEPRDLILPSVGDRPLTDEEAGRLTAVALRRRERVPLQHVLGTAPFRRLELQVGPGCLVPRPETELLVDLVLERIDVNGAMDVIDLGTGSGAIAAAVAQERPQSRVTAVDISPEALAWAARNLLGTRVRLIEADATAPSEDFLSSFDVVVANPPYVPDDDRPTQPEAAADPAIALYGGGADGLRLPLLFAERAAEWLRPGGFLVMEHGERQGQPLREALTGLGFEDVRSSPDLTGRERMTHGVLRHGRMTS</sequence>
<organism evidence="8 9">
    <name type="scientific">Falsarthrobacter nasiphocae</name>
    <dbReference type="NCBI Taxonomy" id="189863"/>
    <lineage>
        <taxon>Bacteria</taxon>
        <taxon>Bacillati</taxon>
        <taxon>Actinomycetota</taxon>
        <taxon>Actinomycetes</taxon>
        <taxon>Micrococcales</taxon>
        <taxon>Micrococcaceae</taxon>
        <taxon>Falsarthrobacter</taxon>
    </lineage>
</organism>
<dbReference type="GO" id="GO:0003676">
    <property type="term" value="F:nucleic acid binding"/>
    <property type="evidence" value="ECO:0007669"/>
    <property type="project" value="InterPro"/>
</dbReference>
<keyword evidence="3 5" id="KW-0949">S-adenosyl-L-methionine</keyword>
<keyword evidence="2 5" id="KW-0808">Transferase</keyword>
<evidence type="ECO:0000313" key="8">
    <source>
        <dbReference type="EMBL" id="MDR6892765.1"/>
    </source>
</evidence>
<keyword evidence="1 5" id="KW-0489">Methyltransferase</keyword>
<evidence type="ECO:0000259" key="6">
    <source>
        <dbReference type="Pfam" id="PF05175"/>
    </source>
</evidence>
<dbReference type="Gene3D" id="1.10.8.10">
    <property type="entry name" value="DNA helicase RuvA subunit, C-terminal domain"/>
    <property type="match status" value="1"/>
</dbReference>
<evidence type="ECO:0000256" key="5">
    <source>
        <dbReference type="HAMAP-Rule" id="MF_02126"/>
    </source>
</evidence>
<dbReference type="AlphaFoldDB" id="A0AAE4C8U4"/>